<proteinExistence type="predicted"/>
<dbReference type="OrthoDB" id="954876at2"/>
<feature type="transmembrane region" description="Helical" evidence="1">
    <location>
        <begin position="51"/>
        <end position="72"/>
    </location>
</feature>
<feature type="transmembrane region" description="Helical" evidence="1">
    <location>
        <begin position="112"/>
        <end position="133"/>
    </location>
</feature>
<organism evidence="2 3">
    <name type="scientific">Arenibacter aquaticus</name>
    <dbReference type="NCBI Taxonomy" id="2489054"/>
    <lineage>
        <taxon>Bacteria</taxon>
        <taxon>Pseudomonadati</taxon>
        <taxon>Bacteroidota</taxon>
        <taxon>Flavobacteriia</taxon>
        <taxon>Flavobacteriales</taxon>
        <taxon>Flavobacteriaceae</taxon>
        <taxon>Arenibacter</taxon>
    </lineage>
</organism>
<dbReference type="EMBL" id="RQPJ01000002">
    <property type="protein sequence ID" value="RTE54721.1"/>
    <property type="molecule type" value="Genomic_DNA"/>
</dbReference>
<keyword evidence="1" id="KW-0472">Membrane</keyword>
<protein>
    <submittedName>
        <fullName evidence="2">DUF3784 domain-containing protein</fullName>
    </submittedName>
</protein>
<dbReference type="AlphaFoldDB" id="A0A3S0BYR4"/>
<keyword evidence="1" id="KW-1133">Transmembrane helix</keyword>
<feature type="transmembrane region" description="Helical" evidence="1">
    <location>
        <begin position="78"/>
        <end position="96"/>
    </location>
</feature>
<dbReference type="RefSeq" id="WP_126161452.1">
    <property type="nucleotide sequence ID" value="NZ_RQPJ01000002.1"/>
</dbReference>
<dbReference type="Pfam" id="PF12650">
    <property type="entry name" value="DUF3784"/>
    <property type="match status" value="1"/>
</dbReference>
<evidence type="ECO:0000313" key="3">
    <source>
        <dbReference type="Proteomes" id="UP000267585"/>
    </source>
</evidence>
<comment type="caution">
    <text evidence="2">The sequence shown here is derived from an EMBL/GenBank/DDBJ whole genome shotgun (WGS) entry which is preliminary data.</text>
</comment>
<accession>A0A3S0BYR4</accession>
<feature type="transmembrane region" description="Helical" evidence="1">
    <location>
        <begin position="6"/>
        <end position="30"/>
    </location>
</feature>
<dbReference type="InterPro" id="IPR017259">
    <property type="entry name" value="UCP037672"/>
</dbReference>
<keyword evidence="3" id="KW-1185">Reference proteome</keyword>
<name>A0A3S0BYR4_9FLAO</name>
<evidence type="ECO:0000256" key="1">
    <source>
        <dbReference type="SAM" id="Phobius"/>
    </source>
</evidence>
<reference evidence="2 3" key="1">
    <citation type="submission" date="2018-11" db="EMBL/GenBank/DDBJ databases">
        <title>Arenibacter aquaticus sp.nov., a marine bacterium isolated from surface seawater in the South China Sea.</title>
        <authorList>
            <person name="Guo J."/>
            <person name="Sun J."/>
        </authorList>
    </citation>
    <scope>NUCLEOTIDE SEQUENCE [LARGE SCALE GENOMIC DNA]</scope>
    <source>
        <strain evidence="2 3">GUO666</strain>
    </source>
</reference>
<dbReference type="Proteomes" id="UP000267585">
    <property type="component" value="Unassembled WGS sequence"/>
</dbReference>
<gene>
    <name evidence="2" type="ORF">EHW67_06020</name>
</gene>
<sequence length="248" mass="28188">MMLYTLLGVSLLFIGIGFLVTENNAKYLLSGYNTLDEKERKRFDLKKYLPYFRKSHIALGSSLLVLGLLLHYGISETASGIFLGVYPILAYIYFILKSNTYWTGKQNRWNKIGIYILIATLALIIGLLALGLMESKLQITHNEIEFRGVYGETLGARDIKSVGLTNTLPKITSKSNGFALGETRKGYFRTQDGEAVKLILNSNIKPYLLITKINNEKIYFSSKDNSNRPYFHQLEESLPHTIEFHDLD</sequence>
<evidence type="ECO:0000313" key="2">
    <source>
        <dbReference type="EMBL" id="RTE54721.1"/>
    </source>
</evidence>
<keyword evidence="1" id="KW-0812">Transmembrane</keyword>